<dbReference type="PROSITE" id="PS50084">
    <property type="entry name" value="KH_TYPE_1"/>
    <property type="match status" value="1"/>
</dbReference>
<evidence type="ECO:0000256" key="1">
    <source>
        <dbReference type="PROSITE-ProRule" id="PRU00117"/>
    </source>
</evidence>
<proteinExistence type="predicted"/>
<evidence type="ECO:0000313" key="4">
    <source>
        <dbReference type="Proteomes" id="UP000553632"/>
    </source>
</evidence>
<sequence length="178" mass="19595">STVNSIIGHGGVHARRFEASTGVALVVGERIQGCQERVVELYGPSERIIIAVCDLAENVLKVHPLVRRHIGVLYTTTQETPEDSCSEVTVRLSFKLGIFPDLNAAQVGWECGAQVVQLLSDIFAFVISFRFIVSQRERAVIRVAELLSWMVVQGCRFDPAEVVVAAAGLSTMERFRPL</sequence>
<dbReference type="Gene3D" id="3.30.1370.10">
    <property type="entry name" value="K Homology domain, type 1"/>
    <property type="match status" value="1"/>
</dbReference>
<evidence type="ECO:0000259" key="2">
    <source>
        <dbReference type="Pfam" id="PF00013"/>
    </source>
</evidence>
<dbReference type="GO" id="GO:0003723">
    <property type="term" value="F:RNA binding"/>
    <property type="evidence" value="ECO:0007669"/>
    <property type="project" value="UniProtKB-UniRule"/>
</dbReference>
<keyword evidence="1" id="KW-0694">RNA-binding</keyword>
<dbReference type="AlphaFoldDB" id="A0A7J6R420"/>
<dbReference type="InterPro" id="IPR004088">
    <property type="entry name" value="KH_dom_type_1"/>
</dbReference>
<feature type="non-terminal residue" evidence="3">
    <location>
        <position position="1"/>
    </location>
</feature>
<feature type="domain" description="K Homology" evidence="2">
    <location>
        <begin position="3"/>
        <end position="52"/>
    </location>
</feature>
<dbReference type="EMBL" id="JABANO010028274">
    <property type="protein sequence ID" value="KAF4715415.1"/>
    <property type="molecule type" value="Genomic_DNA"/>
</dbReference>
<dbReference type="SUPFAM" id="SSF54791">
    <property type="entry name" value="Eukaryotic type KH-domain (KH-domain type I)"/>
    <property type="match status" value="1"/>
</dbReference>
<protein>
    <recommendedName>
        <fullName evidence="2">K Homology domain-containing protein</fullName>
    </recommendedName>
</protein>
<dbReference type="Proteomes" id="UP000553632">
    <property type="component" value="Unassembled WGS sequence"/>
</dbReference>
<dbReference type="Pfam" id="PF00013">
    <property type="entry name" value="KH_1"/>
    <property type="match status" value="1"/>
</dbReference>
<gene>
    <name evidence="3" type="ORF">FOZ63_026177</name>
</gene>
<comment type="caution">
    <text evidence="3">The sequence shown here is derived from an EMBL/GenBank/DDBJ whole genome shotgun (WGS) entry which is preliminary data.</text>
</comment>
<evidence type="ECO:0000313" key="3">
    <source>
        <dbReference type="EMBL" id="KAF4715415.1"/>
    </source>
</evidence>
<accession>A0A7J6R420</accession>
<organism evidence="3 4">
    <name type="scientific">Perkinsus olseni</name>
    <name type="common">Perkinsus atlanticus</name>
    <dbReference type="NCBI Taxonomy" id="32597"/>
    <lineage>
        <taxon>Eukaryota</taxon>
        <taxon>Sar</taxon>
        <taxon>Alveolata</taxon>
        <taxon>Perkinsozoa</taxon>
        <taxon>Perkinsea</taxon>
        <taxon>Perkinsida</taxon>
        <taxon>Perkinsidae</taxon>
        <taxon>Perkinsus</taxon>
    </lineage>
</organism>
<reference evidence="3 4" key="1">
    <citation type="submission" date="2020-04" db="EMBL/GenBank/DDBJ databases">
        <title>Perkinsus olseni comparative genomics.</title>
        <authorList>
            <person name="Bogema D.R."/>
        </authorList>
    </citation>
    <scope>NUCLEOTIDE SEQUENCE [LARGE SCALE GENOMIC DNA]</scope>
    <source>
        <strain evidence="3 4">ATCC PRA-207</strain>
    </source>
</reference>
<dbReference type="CDD" id="cd00105">
    <property type="entry name" value="KH-I"/>
    <property type="match status" value="1"/>
</dbReference>
<keyword evidence="4" id="KW-1185">Reference proteome</keyword>
<name>A0A7J6R420_PEROL</name>
<dbReference type="InterPro" id="IPR036612">
    <property type="entry name" value="KH_dom_type_1_sf"/>
</dbReference>